<reference evidence="3 4" key="1">
    <citation type="submission" date="2017-01" db="EMBL/GenBank/DDBJ databases">
        <authorList>
            <person name="Mah S.A."/>
            <person name="Swanson W.J."/>
            <person name="Moy G.W."/>
            <person name="Vacquier V.D."/>
        </authorList>
    </citation>
    <scope>NUCLEOTIDE SEQUENCE [LARGE SCALE GENOMIC DNA]</scope>
    <source>
        <strain evidence="3 4">ASpG1</strain>
    </source>
</reference>
<proteinExistence type="predicted"/>
<evidence type="ECO:0000256" key="2">
    <source>
        <dbReference type="SAM" id="SignalP"/>
    </source>
</evidence>
<dbReference type="AlphaFoldDB" id="A0A1N6N9X2"/>
<dbReference type="Pfam" id="PF13343">
    <property type="entry name" value="SBP_bac_6"/>
    <property type="match status" value="1"/>
</dbReference>
<protein>
    <submittedName>
        <fullName evidence="3">Iron(III) transport system substrate-binding protein</fullName>
    </submittedName>
</protein>
<dbReference type="PANTHER" id="PTHR30006">
    <property type="entry name" value="THIAMINE-BINDING PERIPLASMIC PROTEIN-RELATED"/>
    <property type="match status" value="1"/>
</dbReference>
<keyword evidence="4" id="KW-1185">Reference proteome</keyword>
<accession>A0A1N6N9X2</accession>
<dbReference type="RefSeq" id="WP_076487370.1">
    <property type="nucleotide sequence ID" value="NZ_FTMS01000001.1"/>
</dbReference>
<name>A0A1N6N9X2_9SPIO</name>
<keyword evidence="1 2" id="KW-0732">Signal</keyword>
<dbReference type="PANTHER" id="PTHR30006:SF2">
    <property type="entry name" value="ABC TRANSPORTER SUBSTRATE-BINDING PROTEIN"/>
    <property type="match status" value="1"/>
</dbReference>
<evidence type="ECO:0000313" key="4">
    <source>
        <dbReference type="Proteomes" id="UP000186400"/>
    </source>
</evidence>
<dbReference type="GO" id="GO:0030288">
    <property type="term" value="C:outer membrane-bounded periplasmic space"/>
    <property type="evidence" value="ECO:0007669"/>
    <property type="project" value="TreeGrafter"/>
</dbReference>
<organism evidence="3 4">
    <name type="scientific">Alkalispirochaeta americana</name>
    <dbReference type="NCBI Taxonomy" id="159291"/>
    <lineage>
        <taxon>Bacteria</taxon>
        <taxon>Pseudomonadati</taxon>
        <taxon>Spirochaetota</taxon>
        <taxon>Spirochaetia</taxon>
        <taxon>Spirochaetales</taxon>
        <taxon>Spirochaetaceae</taxon>
        <taxon>Alkalispirochaeta</taxon>
    </lineage>
</organism>
<dbReference type="CDD" id="cd13544">
    <property type="entry name" value="PBP2_Fbp_like_1"/>
    <property type="match status" value="1"/>
</dbReference>
<dbReference type="GO" id="GO:0030975">
    <property type="term" value="F:thiamine binding"/>
    <property type="evidence" value="ECO:0007669"/>
    <property type="project" value="TreeGrafter"/>
</dbReference>
<dbReference type="OrthoDB" id="305758at2"/>
<feature type="chain" id="PRO_5013178856" evidence="2">
    <location>
        <begin position="21"/>
        <end position="337"/>
    </location>
</feature>
<evidence type="ECO:0000313" key="3">
    <source>
        <dbReference type="EMBL" id="SIP88817.1"/>
    </source>
</evidence>
<dbReference type="GO" id="GO:0030976">
    <property type="term" value="F:thiamine pyrophosphate binding"/>
    <property type="evidence" value="ECO:0007669"/>
    <property type="project" value="TreeGrafter"/>
</dbReference>
<dbReference type="SUPFAM" id="SSF53850">
    <property type="entry name" value="Periplasmic binding protein-like II"/>
    <property type="match status" value="1"/>
</dbReference>
<gene>
    <name evidence="3" type="ORF">SAMN05920897_101141</name>
</gene>
<evidence type="ECO:0000256" key="1">
    <source>
        <dbReference type="ARBA" id="ARBA00022729"/>
    </source>
</evidence>
<sequence length="337" mass="36429">MKRALMLGVVALMSATVLFAGGRQEAGQRITAYTTLDEELARNVFAAFTQETGIQVDWVRLSTGEAVARIEAERANPQASIWYGGVGLGHIEAKNKGLTTPYNSPAATMPDQFRDADGYWSGIYAGPLAFASNNNVMARLGIDPPDSWEALLNPKLRNQVQMANPGSSGTSYNVLATMVQVHGEEGGFEYMDRLDRNITQYTRSGSAPGRNVAIGEVGVAIGYAHDIVRLIAEGYPMTMTVPDGTGFEVAAVSLIANGPEDQQEAARKLFDWALGETAAKLYAEQFVVPFVDVPLAPGAVPIREVNVIDQDDEWAAQERARLVDKWNDTIGASSRTE</sequence>
<dbReference type="GO" id="GO:0015888">
    <property type="term" value="P:thiamine transport"/>
    <property type="evidence" value="ECO:0007669"/>
    <property type="project" value="TreeGrafter"/>
</dbReference>
<feature type="signal peptide" evidence="2">
    <location>
        <begin position="1"/>
        <end position="20"/>
    </location>
</feature>
<dbReference type="Gene3D" id="3.40.190.10">
    <property type="entry name" value="Periplasmic binding protein-like II"/>
    <property type="match status" value="2"/>
</dbReference>
<dbReference type="Proteomes" id="UP000186400">
    <property type="component" value="Unassembled WGS sequence"/>
</dbReference>
<dbReference type="EMBL" id="FTMS01000001">
    <property type="protein sequence ID" value="SIP88817.1"/>
    <property type="molecule type" value="Genomic_DNA"/>
</dbReference>
<dbReference type="STRING" id="159291.SAMN05920897_101141"/>
<dbReference type="PIRSF" id="PIRSF002825">
    <property type="entry name" value="CfbpA"/>
    <property type="match status" value="1"/>
</dbReference>
<dbReference type="InterPro" id="IPR026045">
    <property type="entry name" value="Ferric-bd"/>
</dbReference>